<dbReference type="PROSITE" id="PS00041">
    <property type="entry name" value="HTH_ARAC_FAMILY_1"/>
    <property type="match status" value="1"/>
</dbReference>
<accession>A0ABX0U5Q1</accession>
<dbReference type="InterPro" id="IPR009057">
    <property type="entry name" value="Homeodomain-like_sf"/>
</dbReference>
<dbReference type="SUPFAM" id="SSF46689">
    <property type="entry name" value="Homeodomain-like"/>
    <property type="match status" value="1"/>
</dbReference>
<dbReference type="Proteomes" id="UP000745859">
    <property type="component" value="Unassembled WGS sequence"/>
</dbReference>
<keyword evidence="2" id="KW-0238">DNA-binding</keyword>
<feature type="transmembrane region" description="Helical" evidence="4">
    <location>
        <begin position="175"/>
        <end position="197"/>
    </location>
</feature>
<organism evidence="6 7">
    <name type="scientific">Wenyingzhuangia heitensis</name>
    <dbReference type="NCBI Taxonomy" id="1487859"/>
    <lineage>
        <taxon>Bacteria</taxon>
        <taxon>Pseudomonadati</taxon>
        <taxon>Bacteroidota</taxon>
        <taxon>Flavobacteriia</taxon>
        <taxon>Flavobacteriales</taxon>
        <taxon>Flavobacteriaceae</taxon>
        <taxon>Wenyingzhuangia</taxon>
    </lineage>
</organism>
<comment type="caution">
    <text evidence="6">The sequence shown here is derived from an EMBL/GenBank/DDBJ whole genome shotgun (WGS) entry which is preliminary data.</text>
</comment>
<keyword evidence="1" id="KW-0805">Transcription regulation</keyword>
<protein>
    <submittedName>
        <fullName evidence="6">AraC-like DNA-binding protein</fullName>
    </submittedName>
</protein>
<dbReference type="RefSeq" id="WP_167183694.1">
    <property type="nucleotide sequence ID" value="NZ_JAASQL010000001.1"/>
</dbReference>
<evidence type="ECO:0000259" key="5">
    <source>
        <dbReference type="PROSITE" id="PS01124"/>
    </source>
</evidence>
<keyword evidence="4" id="KW-0472">Membrane</keyword>
<sequence length="344" mass="39830">MAAIILIPGLNFLSNALNIIGVLPTNCFGVLFFTTLTTALFFAPLVFYYIHLMCAKTLKKWFFLFGITACIVLYNIYLSVDFFMLSNTEKDIYIEGLKNENFPIGVIVSNLMFILMQQIYFTVAAVKVYRFRRELKNVFSYKSNVKIEFTQKLIVVIWLLNLATLVLYATIPMHIVEFVVLPFVLFFINSFLVYYAFQNQVIFEENTYTTFLKDIKLMSKVAKIKTTETSVENLGATIKEFLTTHKSYLQKEYTVFDLAKDLKKPQRVVSNTINKEIGKSFSDLINDYRVEESKFLLVEKSKDLTIDAIAELSGFKSRATFYRAFKERTNLTPVQYVKQFKSVS</sequence>
<evidence type="ECO:0000313" key="7">
    <source>
        <dbReference type="Proteomes" id="UP000745859"/>
    </source>
</evidence>
<feature type="transmembrane region" description="Helical" evidence="4">
    <location>
        <begin position="28"/>
        <end position="50"/>
    </location>
</feature>
<evidence type="ECO:0000256" key="4">
    <source>
        <dbReference type="SAM" id="Phobius"/>
    </source>
</evidence>
<evidence type="ECO:0000256" key="1">
    <source>
        <dbReference type="ARBA" id="ARBA00023015"/>
    </source>
</evidence>
<feature type="domain" description="HTH araC/xylS-type" evidence="5">
    <location>
        <begin position="239"/>
        <end position="339"/>
    </location>
</feature>
<dbReference type="PROSITE" id="PS01124">
    <property type="entry name" value="HTH_ARAC_FAMILY_2"/>
    <property type="match status" value="1"/>
</dbReference>
<keyword evidence="7" id="KW-1185">Reference proteome</keyword>
<reference evidence="6 7" key="1">
    <citation type="submission" date="2020-03" db="EMBL/GenBank/DDBJ databases">
        <title>Genomic Encyclopedia of Type Strains, Phase IV (KMG-IV): sequencing the most valuable type-strain genomes for metagenomic binning, comparative biology and taxonomic classification.</title>
        <authorList>
            <person name="Goeker M."/>
        </authorList>
    </citation>
    <scope>NUCLEOTIDE SEQUENCE [LARGE SCALE GENOMIC DNA]</scope>
    <source>
        <strain evidence="6 7">DSM 101599</strain>
    </source>
</reference>
<dbReference type="InterPro" id="IPR018060">
    <property type="entry name" value="HTH_AraC"/>
</dbReference>
<dbReference type="InterPro" id="IPR018062">
    <property type="entry name" value="HTH_AraC-typ_CS"/>
</dbReference>
<keyword evidence="3" id="KW-0804">Transcription</keyword>
<dbReference type="SMART" id="SM00342">
    <property type="entry name" value="HTH_ARAC"/>
    <property type="match status" value="1"/>
</dbReference>
<feature type="transmembrane region" description="Helical" evidence="4">
    <location>
        <begin position="62"/>
        <end position="84"/>
    </location>
</feature>
<dbReference type="Gene3D" id="1.10.10.60">
    <property type="entry name" value="Homeodomain-like"/>
    <property type="match status" value="1"/>
</dbReference>
<evidence type="ECO:0000256" key="3">
    <source>
        <dbReference type="ARBA" id="ARBA00023163"/>
    </source>
</evidence>
<dbReference type="PANTHER" id="PTHR43280:SF29">
    <property type="entry name" value="ARAC-FAMILY TRANSCRIPTIONAL REGULATOR"/>
    <property type="match status" value="1"/>
</dbReference>
<dbReference type="PANTHER" id="PTHR43280">
    <property type="entry name" value="ARAC-FAMILY TRANSCRIPTIONAL REGULATOR"/>
    <property type="match status" value="1"/>
</dbReference>
<evidence type="ECO:0000256" key="2">
    <source>
        <dbReference type="ARBA" id="ARBA00023125"/>
    </source>
</evidence>
<proteinExistence type="predicted"/>
<feature type="transmembrane region" description="Helical" evidence="4">
    <location>
        <begin position="104"/>
        <end position="129"/>
    </location>
</feature>
<evidence type="ECO:0000313" key="6">
    <source>
        <dbReference type="EMBL" id="NIJ44173.1"/>
    </source>
</evidence>
<keyword evidence="4" id="KW-0812">Transmembrane</keyword>
<gene>
    <name evidence="6" type="ORF">FHR24_000612</name>
</gene>
<feature type="transmembrane region" description="Helical" evidence="4">
    <location>
        <begin position="149"/>
        <end position="169"/>
    </location>
</feature>
<name>A0ABX0U5Q1_9FLAO</name>
<dbReference type="Pfam" id="PF12833">
    <property type="entry name" value="HTH_18"/>
    <property type="match status" value="1"/>
</dbReference>
<keyword evidence="4" id="KW-1133">Transmembrane helix</keyword>
<dbReference type="EMBL" id="JAASQL010000001">
    <property type="protein sequence ID" value="NIJ44173.1"/>
    <property type="molecule type" value="Genomic_DNA"/>
</dbReference>